<reference evidence="4" key="1">
    <citation type="journal article" date="2019" name="Int. J. Syst. Evol. Microbiol.">
        <title>The Global Catalogue of Microorganisms (GCM) 10K type strain sequencing project: providing services to taxonomists for standard genome sequencing and annotation.</title>
        <authorList>
            <consortium name="The Broad Institute Genomics Platform"/>
            <consortium name="The Broad Institute Genome Sequencing Center for Infectious Disease"/>
            <person name="Wu L."/>
            <person name="Ma J."/>
        </authorList>
    </citation>
    <scope>NUCLEOTIDE SEQUENCE [LARGE SCALE GENOMIC DNA]</scope>
    <source>
        <strain evidence="4">CGMCC 1.10832</strain>
    </source>
</reference>
<feature type="signal peptide" evidence="1">
    <location>
        <begin position="1"/>
        <end position="22"/>
    </location>
</feature>
<dbReference type="EMBL" id="BMEC01000003">
    <property type="protein sequence ID" value="GGC26472.1"/>
    <property type="molecule type" value="Genomic_DNA"/>
</dbReference>
<accession>A0ABQ1LM09</accession>
<evidence type="ECO:0000256" key="1">
    <source>
        <dbReference type="SAM" id="SignalP"/>
    </source>
</evidence>
<dbReference type="Pfam" id="PF13648">
    <property type="entry name" value="Lipocalin_4"/>
    <property type="match status" value="1"/>
</dbReference>
<dbReference type="RefSeq" id="WP_188460817.1">
    <property type="nucleotide sequence ID" value="NZ_BAABHU010000003.1"/>
</dbReference>
<organism evidence="3 4">
    <name type="scientific">Marivirga lumbricoides</name>
    <dbReference type="NCBI Taxonomy" id="1046115"/>
    <lineage>
        <taxon>Bacteria</taxon>
        <taxon>Pseudomonadati</taxon>
        <taxon>Bacteroidota</taxon>
        <taxon>Cytophagia</taxon>
        <taxon>Cytophagales</taxon>
        <taxon>Marivirgaceae</taxon>
        <taxon>Marivirga</taxon>
    </lineage>
</organism>
<name>A0ABQ1LM09_9BACT</name>
<sequence length="175" mass="18476">MMKNISTIVLALFTFIILNACGTDDDGPSIDDPLVGTWNVNNITYGGTATTTYPGIPAVTSPFTGESTESDFQVTFNSDNTFTSGGSYTINLTYTFGGQTITQPTTISGEQVIGSGTWELNGDKILTTVDGQASEGVFSELTANSFRLTTGLTQTMNANGATVTYNIDAVFEASR</sequence>
<feature type="chain" id="PRO_5047517614" description="Lipocalin-like domain-containing protein" evidence="1">
    <location>
        <begin position="23"/>
        <end position="175"/>
    </location>
</feature>
<comment type="caution">
    <text evidence="3">The sequence shown here is derived from an EMBL/GenBank/DDBJ whole genome shotgun (WGS) entry which is preliminary data.</text>
</comment>
<gene>
    <name evidence="3" type="ORF">GCM10011506_09860</name>
</gene>
<keyword evidence="1" id="KW-0732">Signal</keyword>
<proteinExistence type="predicted"/>
<evidence type="ECO:0000313" key="4">
    <source>
        <dbReference type="Proteomes" id="UP000636010"/>
    </source>
</evidence>
<protein>
    <recommendedName>
        <fullName evidence="2">Lipocalin-like domain-containing protein</fullName>
    </recommendedName>
</protein>
<keyword evidence="4" id="KW-1185">Reference proteome</keyword>
<feature type="domain" description="Lipocalin-like" evidence="2">
    <location>
        <begin position="34"/>
        <end position="147"/>
    </location>
</feature>
<dbReference type="InterPro" id="IPR024311">
    <property type="entry name" value="Lipocalin-like"/>
</dbReference>
<evidence type="ECO:0000313" key="3">
    <source>
        <dbReference type="EMBL" id="GGC26472.1"/>
    </source>
</evidence>
<dbReference type="Proteomes" id="UP000636010">
    <property type="component" value="Unassembled WGS sequence"/>
</dbReference>
<evidence type="ECO:0000259" key="2">
    <source>
        <dbReference type="Pfam" id="PF13648"/>
    </source>
</evidence>